<feature type="region of interest" description="Disordered" evidence="1">
    <location>
        <begin position="543"/>
        <end position="569"/>
    </location>
</feature>
<dbReference type="AlphaFoldDB" id="A0A368L4Y7"/>
<organism evidence="2 3">
    <name type="scientific">Parvibium lacunae</name>
    <dbReference type="NCBI Taxonomy" id="1888893"/>
    <lineage>
        <taxon>Bacteria</taxon>
        <taxon>Pseudomonadati</taxon>
        <taxon>Pseudomonadota</taxon>
        <taxon>Betaproteobacteria</taxon>
        <taxon>Burkholderiales</taxon>
        <taxon>Alcaligenaceae</taxon>
        <taxon>Parvibium</taxon>
    </lineage>
</organism>
<protein>
    <recommendedName>
        <fullName evidence="4">Cellulose biosynthesis protein BcsE</fullName>
    </recommendedName>
</protein>
<proteinExistence type="predicted"/>
<comment type="caution">
    <text evidence="2">The sequence shown here is derived from an EMBL/GenBank/DDBJ whole genome shotgun (WGS) entry which is preliminary data.</text>
</comment>
<sequence length="663" mass="72024">MLPAEKLPHPKLGLPGLDGYYSELIQGGIYALDSPDNLGQPDKIRLQLLLQTIQTNLLRGLDCVLCSPLAAPALAKEIDHLGLEVIRKAWDGAPNRPTFRAIRYLDFSSQQRDQAGVARLLAELPKQGVPLQGVILFDHAERLFNLSQPGQLIEQARHYADYFHGYGVTGIFAFANAETAGVFPLLIDHFNGLASSVDPQPAIPASPSLLLQNWQTPAGTYESVQRPLQLLESGWLAVQEGPTTTLAREQDYVFYFSPALNYAAALQSGNGESQPTWQRLDSVDDLIRLTDPSDSAVLFAYNKATPLRELALDIHHLRSIAGYRTRLAVRELDSTIRIVDRHLLLGLGADLIIDRNAPNAKINLMLANLSPNPERPWRIDYEDAVRVLSSALPHTHVQPHDFVTAVEIRLTRTRTLSIPHSMACLRYRSEIDAADDEQHLAQAGRLRQGDLCCRQGKMIYVFLYGCAEERVSAILQRLLQTADRPLQAQVDFFLEPTEIEAACQQLSQTDTMPDDALSNPSPAPRLITPTNTVQTAAELIETTPPAEPSPTVLPAADPAPEARPASPIGQQPVARASLPASTSAPSLAPVIAWATPSHGLASASQPLPVKNEVSLPALAAPASVQANPAPSGSTPASTEVTGIFQKLVRQPPAQTTHPSSTEP</sequence>
<evidence type="ECO:0008006" key="4">
    <source>
        <dbReference type="Google" id="ProtNLM"/>
    </source>
</evidence>
<reference evidence="2 3" key="1">
    <citation type="journal article" date="2018" name="Int. J. Syst. Evol. Microbiol.">
        <title>Parvibium lacunae gen. nov., sp. nov., a new member of the family Alcaligenaceae isolated from a freshwater pond.</title>
        <authorList>
            <person name="Chen W.M."/>
            <person name="Xie P.B."/>
            <person name="Hsu M.Y."/>
            <person name="Sheu S.Y."/>
        </authorList>
    </citation>
    <scope>NUCLEOTIDE SEQUENCE [LARGE SCALE GENOMIC DNA]</scope>
    <source>
        <strain evidence="2 3">KMB9</strain>
    </source>
</reference>
<dbReference type="OrthoDB" id="5840260at2"/>
<evidence type="ECO:0000313" key="2">
    <source>
        <dbReference type="EMBL" id="RCS58656.1"/>
    </source>
</evidence>
<evidence type="ECO:0000256" key="1">
    <source>
        <dbReference type="SAM" id="MobiDB-lite"/>
    </source>
</evidence>
<dbReference type="GO" id="GO:0035438">
    <property type="term" value="F:cyclic-di-GMP binding"/>
    <property type="evidence" value="ECO:0007669"/>
    <property type="project" value="InterPro"/>
</dbReference>
<gene>
    <name evidence="2" type="ORF">DU000_07615</name>
</gene>
<keyword evidence="3" id="KW-1185">Reference proteome</keyword>
<dbReference type="Proteomes" id="UP000252357">
    <property type="component" value="Unassembled WGS sequence"/>
</dbReference>
<feature type="compositionally biased region" description="Polar residues" evidence="1">
    <location>
        <begin position="652"/>
        <end position="663"/>
    </location>
</feature>
<dbReference type="InterPro" id="IPR017745">
    <property type="entry name" value="BcsE"/>
</dbReference>
<name>A0A368L4Y7_9BURK</name>
<accession>A0A368L4Y7</accession>
<evidence type="ECO:0000313" key="3">
    <source>
        <dbReference type="Proteomes" id="UP000252357"/>
    </source>
</evidence>
<dbReference type="RefSeq" id="WP_114402740.1">
    <property type="nucleotide sequence ID" value="NZ_QPGB01000002.1"/>
</dbReference>
<feature type="compositionally biased region" description="Polar residues" evidence="1">
    <location>
        <begin position="624"/>
        <end position="640"/>
    </location>
</feature>
<dbReference type="Pfam" id="PF10995">
    <property type="entry name" value="CBP_BcsE"/>
    <property type="match status" value="1"/>
</dbReference>
<dbReference type="EMBL" id="QPGB01000002">
    <property type="protein sequence ID" value="RCS58656.1"/>
    <property type="molecule type" value="Genomic_DNA"/>
</dbReference>
<feature type="compositionally biased region" description="Low complexity" evidence="1">
    <location>
        <begin position="554"/>
        <end position="567"/>
    </location>
</feature>
<feature type="region of interest" description="Disordered" evidence="1">
    <location>
        <begin position="623"/>
        <end position="663"/>
    </location>
</feature>